<dbReference type="SMART" id="SM00382">
    <property type="entry name" value="AAA"/>
    <property type="match status" value="1"/>
</dbReference>
<dbReference type="InterPro" id="IPR051120">
    <property type="entry name" value="ABC_AA/LPS_Transport"/>
</dbReference>
<protein>
    <recommendedName>
        <fullName evidence="7">Probable branched-chain amino acid transport ATP-binding protein LivG</fullName>
    </recommendedName>
</protein>
<comment type="function">
    <text evidence="6">Probable component of a branched-chain amino-acid transport system.</text>
</comment>
<evidence type="ECO:0000256" key="3">
    <source>
        <dbReference type="ARBA" id="ARBA00022741"/>
    </source>
</evidence>
<dbReference type="InterPro" id="IPR032823">
    <property type="entry name" value="BCA_ABC_TP_C"/>
</dbReference>
<evidence type="ECO:0000259" key="8">
    <source>
        <dbReference type="PROSITE" id="PS50893"/>
    </source>
</evidence>
<gene>
    <name evidence="9" type="ORF">GOC83_08360</name>
</gene>
<dbReference type="GO" id="GO:0016887">
    <property type="term" value="F:ATP hydrolysis activity"/>
    <property type="evidence" value="ECO:0007669"/>
    <property type="project" value="InterPro"/>
</dbReference>
<dbReference type="PANTHER" id="PTHR45772:SF9">
    <property type="entry name" value="CONSERVED COMPONENT OF ABC TRANSPORTER FOR NATURAL AMINO ACIDS"/>
    <property type="match status" value="1"/>
</dbReference>
<evidence type="ECO:0000256" key="7">
    <source>
        <dbReference type="ARBA" id="ARBA00072811"/>
    </source>
</evidence>
<evidence type="ECO:0000256" key="5">
    <source>
        <dbReference type="ARBA" id="ARBA00022970"/>
    </source>
</evidence>
<dbReference type="Gene3D" id="3.40.50.300">
    <property type="entry name" value="P-loop containing nucleotide triphosphate hydrolases"/>
    <property type="match status" value="1"/>
</dbReference>
<sequence>MSKAASGPGTDVDSDRAVLRTDGVTKRFGGLTAVDDVDIAIHSGEIVGLIGPNGAGKSTLFNCITGTLTPDEGRVYLQGEDVTDWPEHKIARAGLGRMFQETRIFGDMTVRENLLLAAQEGGADVSSLMRRPDSSLLARTDELLDYVDLGGLAETRAGRMSFGQQKLLEFAMELMSEPEILLMDEPAGGINPSMLGNLIDYIRSANEEQESTIFLIEHNMDFVMDIADRIYVLAHGERIAEGTPQEIQNDQRVLDAYLGRE</sequence>
<evidence type="ECO:0000256" key="6">
    <source>
        <dbReference type="ARBA" id="ARBA00056071"/>
    </source>
</evidence>
<dbReference type="SUPFAM" id="SSF52540">
    <property type="entry name" value="P-loop containing nucleoside triphosphate hydrolases"/>
    <property type="match status" value="1"/>
</dbReference>
<keyword evidence="2" id="KW-0813">Transport</keyword>
<feature type="domain" description="ABC transporter" evidence="8">
    <location>
        <begin position="19"/>
        <end position="260"/>
    </location>
</feature>
<dbReference type="Pfam" id="PF12399">
    <property type="entry name" value="BCA_ABC_TP_C"/>
    <property type="match status" value="1"/>
</dbReference>
<dbReference type="FunFam" id="3.40.50.300:FF:000421">
    <property type="entry name" value="Branched-chain amino acid ABC transporter ATP-binding protein"/>
    <property type="match status" value="1"/>
</dbReference>
<proteinExistence type="inferred from homology"/>
<dbReference type="Pfam" id="PF00005">
    <property type="entry name" value="ABC_tran"/>
    <property type="match status" value="1"/>
</dbReference>
<keyword evidence="5" id="KW-0029">Amino-acid transport</keyword>
<dbReference type="Proteomes" id="UP000610611">
    <property type="component" value="Unassembled WGS sequence"/>
</dbReference>
<dbReference type="InterPro" id="IPR003593">
    <property type="entry name" value="AAA+_ATPase"/>
</dbReference>
<dbReference type="GO" id="GO:0005886">
    <property type="term" value="C:plasma membrane"/>
    <property type="evidence" value="ECO:0007669"/>
    <property type="project" value="TreeGrafter"/>
</dbReference>
<dbReference type="InterPro" id="IPR027417">
    <property type="entry name" value="P-loop_NTPase"/>
</dbReference>
<dbReference type="EMBL" id="WOWB01000001">
    <property type="protein sequence ID" value="NLV06139.1"/>
    <property type="molecule type" value="Genomic_DNA"/>
</dbReference>
<dbReference type="PANTHER" id="PTHR45772">
    <property type="entry name" value="CONSERVED COMPONENT OF ABC TRANSPORTER FOR NATURAL AMINO ACIDS-RELATED"/>
    <property type="match status" value="1"/>
</dbReference>
<dbReference type="GO" id="GO:0005524">
    <property type="term" value="F:ATP binding"/>
    <property type="evidence" value="ECO:0007669"/>
    <property type="project" value="UniProtKB-KW"/>
</dbReference>
<evidence type="ECO:0000256" key="1">
    <source>
        <dbReference type="ARBA" id="ARBA00005417"/>
    </source>
</evidence>
<evidence type="ECO:0000313" key="9">
    <source>
        <dbReference type="EMBL" id="NLV06139.1"/>
    </source>
</evidence>
<dbReference type="RefSeq" id="WP_170083253.1">
    <property type="nucleotide sequence ID" value="NZ_WOWB01000001.1"/>
</dbReference>
<dbReference type="AlphaFoldDB" id="A0A847TZS0"/>
<evidence type="ECO:0000256" key="2">
    <source>
        <dbReference type="ARBA" id="ARBA00022448"/>
    </source>
</evidence>
<accession>A0A847TZS0</accession>
<keyword evidence="3" id="KW-0547">Nucleotide-binding</keyword>
<evidence type="ECO:0000256" key="4">
    <source>
        <dbReference type="ARBA" id="ARBA00022840"/>
    </source>
</evidence>
<dbReference type="GO" id="GO:0006865">
    <property type="term" value="P:amino acid transport"/>
    <property type="evidence" value="ECO:0007669"/>
    <property type="project" value="UniProtKB-KW"/>
</dbReference>
<comment type="similarity">
    <text evidence="1">Belongs to the ABC transporter superfamily.</text>
</comment>
<dbReference type="CDD" id="cd03219">
    <property type="entry name" value="ABC_Mj1267_LivG_branched"/>
    <property type="match status" value="1"/>
</dbReference>
<organism evidence="9 10">
    <name type="scientific">Haloarcula rubripromontorii</name>
    <dbReference type="NCBI Taxonomy" id="1705562"/>
    <lineage>
        <taxon>Archaea</taxon>
        <taxon>Methanobacteriati</taxon>
        <taxon>Methanobacteriota</taxon>
        <taxon>Stenosarchaea group</taxon>
        <taxon>Halobacteria</taxon>
        <taxon>Halobacteriales</taxon>
        <taxon>Haloarculaceae</taxon>
        <taxon>Haloarcula</taxon>
    </lineage>
</organism>
<name>A0A847TZS0_9EURY</name>
<comment type="caution">
    <text evidence="9">The sequence shown here is derived from an EMBL/GenBank/DDBJ whole genome shotgun (WGS) entry which is preliminary data.</text>
</comment>
<keyword evidence="4 9" id="KW-0067">ATP-binding</keyword>
<dbReference type="InterPro" id="IPR003439">
    <property type="entry name" value="ABC_transporter-like_ATP-bd"/>
</dbReference>
<dbReference type="PROSITE" id="PS50893">
    <property type="entry name" value="ABC_TRANSPORTER_2"/>
    <property type="match status" value="1"/>
</dbReference>
<dbReference type="PROSITE" id="PS00211">
    <property type="entry name" value="ABC_TRANSPORTER_1"/>
    <property type="match status" value="1"/>
</dbReference>
<evidence type="ECO:0000313" key="10">
    <source>
        <dbReference type="Proteomes" id="UP000610611"/>
    </source>
</evidence>
<reference evidence="9" key="1">
    <citation type="submission" date="2019-12" db="EMBL/GenBank/DDBJ databases">
        <title>The whole-genome sequencing of Haloarcula japonica strain pws8.</title>
        <authorList>
            <person name="Verma D.K."/>
            <person name="Gopal K."/>
            <person name="Prasad E.S."/>
        </authorList>
    </citation>
    <scope>NUCLEOTIDE SEQUENCE</scope>
    <source>
        <strain evidence="9">Pws8</strain>
    </source>
</reference>
<dbReference type="InterPro" id="IPR017871">
    <property type="entry name" value="ABC_transporter-like_CS"/>
</dbReference>